<sequence length="154" mass="16711">MILSFDLDGVIADTDNGVLGLLHEGDREGKAAISVALQQYYGRRQVVLDPRMFVGPNDQYHIVTGRVVSAQAITREWVAHFLSDWAGLHFVGNELSEKLLAAGAMDAASDCLAERKLTVVKAIGATIHFDNNPRIVQRLREEGLVAVQIGGGLC</sequence>
<reference evidence="1" key="1">
    <citation type="journal article" date="2015" name="Nature">
        <title>Complex archaea that bridge the gap between prokaryotes and eukaryotes.</title>
        <authorList>
            <person name="Spang A."/>
            <person name="Saw J.H."/>
            <person name="Jorgensen S.L."/>
            <person name="Zaremba-Niedzwiedzka K."/>
            <person name="Martijn J."/>
            <person name="Lind A.E."/>
            <person name="van Eijk R."/>
            <person name="Schleper C."/>
            <person name="Guy L."/>
            <person name="Ettema T.J."/>
        </authorList>
    </citation>
    <scope>NUCLEOTIDE SEQUENCE</scope>
</reference>
<accession>A0A0F9CHL8</accession>
<dbReference type="EMBL" id="LAZR01046587">
    <property type="protein sequence ID" value="KKK96191.1"/>
    <property type="molecule type" value="Genomic_DNA"/>
</dbReference>
<protein>
    <submittedName>
        <fullName evidence="1">Uncharacterized protein</fullName>
    </submittedName>
</protein>
<name>A0A0F9CHL8_9ZZZZ</name>
<dbReference type="AlphaFoldDB" id="A0A0F9CHL8"/>
<comment type="caution">
    <text evidence="1">The sequence shown here is derived from an EMBL/GenBank/DDBJ whole genome shotgun (WGS) entry which is preliminary data.</text>
</comment>
<evidence type="ECO:0000313" key="1">
    <source>
        <dbReference type="EMBL" id="KKK96191.1"/>
    </source>
</evidence>
<gene>
    <name evidence="1" type="ORF">LCGC14_2665230</name>
</gene>
<organism evidence="1">
    <name type="scientific">marine sediment metagenome</name>
    <dbReference type="NCBI Taxonomy" id="412755"/>
    <lineage>
        <taxon>unclassified sequences</taxon>
        <taxon>metagenomes</taxon>
        <taxon>ecological metagenomes</taxon>
    </lineage>
</organism>
<proteinExistence type="predicted"/>